<evidence type="ECO:0000313" key="2">
    <source>
        <dbReference type="EMBL" id="KAJ4935642.1"/>
    </source>
</evidence>
<feature type="compositionally biased region" description="Basic and acidic residues" evidence="1">
    <location>
        <begin position="41"/>
        <end position="59"/>
    </location>
</feature>
<name>A0AAD6FI13_9TELE</name>
<evidence type="ECO:0000256" key="1">
    <source>
        <dbReference type="SAM" id="MobiDB-lite"/>
    </source>
</evidence>
<accession>A0AAD6FI13</accession>
<keyword evidence="3" id="KW-1185">Reference proteome</keyword>
<organism evidence="2 3">
    <name type="scientific">Pogonophryne albipinna</name>
    <dbReference type="NCBI Taxonomy" id="1090488"/>
    <lineage>
        <taxon>Eukaryota</taxon>
        <taxon>Metazoa</taxon>
        <taxon>Chordata</taxon>
        <taxon>Craniata</taxon>
        <taxon>Vertebrata</taxon>
        <taxon>Euteleostomi</taxon>
        <taxon>Actinopterygii</taxon>
        <taxon>Neopterygii</taxon>
        <taxon>Teleostei</taxon>
        <taxon>Neoteleostei</taxon>
        <taxon>Acanthomorphata</taxon>
        <taxon>Eupercaria</taxon>
        <taxon>Perciformes</taxon>
        <taxon>Notothenioidei</taxon>
        <taxon>Pogonophryne</taxon>
    </lineage>
</organism>
<reference evidence="2" key="1">
    <citation type="submission" date="2022-11" db="EMBL/GenBank/DDBJ databases">
        <title>Chromosome-level genome of Pogonophryne albipinna.</title>
        <authorList>
            <person name="Jo E."/>
        </authorList>
    </citation>
    <scope>NUCLEOTIDE SEQUENCE</scope>
    <source>
        <strain evidence="2">SGF0006</strain>
        <tissue evidence="2">Muscle</tissue>
    </source>
</reference>
<dbReference type="EMBL" id="JAPTMU010000011">
    <property type="protein sequence ID" value="KAJ4935642.1"/>
    <property type="molecule type" value="Genomic_DNA"/>
</dbReference>
<feature type="compositionally biased region" description="Acidic residues" evidence="1">
    <location>
        <begin position="101"/>
        <end position="110"/>
    </location>
</feature>
<evidence type="ECO:0000313" key="3">
    <source>
        <dbReference type="Proteomes" id="UP001219934"/>
    </source>
</evidence>
<comment type="caution">
    <text evidence="2">The sequence shown here is derived from an EMBL/GenBank/DDBJ whole genome shotgun (WGS) entry which is preliminary data.</text>
</comment>
<dbReference type="Proteomes" id="UP001219934">
    <property type="component" value="Unassembled WGS sequence"/>
</dbReference>
<gene>
    <name evidence="2" type="ORF">JOQ06_017173</name>
</gene>
<dbReference type="AlphaFoldDB" id="A0AAD6FI13"/>
<proteinExistence type="predicted"/>
<sequence>MDWLIQEAAKDLVNTEEEEEAIAVEHGGERKEEEGVGEEGGAARRDEDLPKEGGVKAEEGVGGEEEGGDRIEKQGGALEKEEVSSGVGEDADETSLKGEEQGGDLTEEGGGDPTGEGERFLRLGLKAEGGAGRSFSWPEGSKTGEGLSIGLHVSKEALEDGRLEVDYGDYLTKDQKACWSRSVIFFHIAINLST</sequence>
<protein>
    <submittedName>
        <fullName evidence="2">Uncharacterized protein</fullName>
    </submittedName>
</protein>
<feature type="region of interest" description="Disordered" evidence="1">
    <location>
        <begin position="1"/>
        <end position="118"/>
    </location>
</feature>
<feature type="compositionally biased region" description="Basic and acidic residues" evidence="1">
    <location>
        <begin position="68"/>
        <end position="83"/>
    </location>
</feature>